<evidence type="ECO:0000256" key="1">
    <source>
        <dbReference type="SAM" id="Coils"/>
    </source>
</evidence>
<dbReference type="EMBL" id="DS113323">
    <property type="protein sequence ID" value="EAY11219.1"/>
    <property type="molecule type" value="Genomic_DNA"/>
</dbReference>
<keyword evidence="1" id="KW-0175">Coiled coil</keyword>
<keyword evidence="3" id="KW-1185">Reference proteome</keyword>
<reference evidence="2" key="2">
    <citation type="journal article" date="2007" name="Science">
        <title>Draft genome sequence of the sexually transmitted pathogen Trichomonas vaginalis.</title>
        <authorList>
            <person name="Carlton J.M."/>
            <person name="Hirt R.P."/>
            <person name="Silva J.C."/>
            <person name="Delcher A.L."/>
            <person name="Schatz M."/>
            <person name="Zhao Q."/>
            <person name="Wortman J.R."/>
            <person name="Bidwell S.L."/>
            <person name="Alsmark U.C.M."/>
            <person name="Besteiro S."/>
            <person name="Sicheritz-Ponten T."/>
            <person name="Noel C.J."/>
            <person name="Dacks J.B."/>
            <person name="Foster P.G."/>
            <person name="Simillion C."/>
            <person name="Van de Peer Y."/>
            <person name="Miranda-Saavedra D."/>
            <person name="Barton G.J."/>
            <person name="Westrop G.D."/>
            <person name="Mueller S."/>
            <person name="Dessi D."/>
            <person name="Fiori P.L."/>
            <person name="Ren Q."/>
            <person name="Paulsen I."/>
            <person name="Zhang H."/>
            <person name="Bastida-Corcuera F.D."/>
            <person name="Simoes-Barbosa A."/>
            <person name="Brown M.T."/>
            <person name="Hayes R.D."/>
            <person name="Mukherjee M."/>
            <person name="Okumura C.Y."/>
            <person name="Schneider R."/>
            <person name="Smith A.J."/>
            <person name="Vanacova S."/>
            <person name="Villalvazo M."/>
            <person name="Haas B.J."/>
            <person name="Pertea M."/>
            <person name="Feldblyum T.V."/>
            <person name="Utterback T.R."/>
            <person name="Shu C.L."/>
            <person name="Osoegawa K."/>
            <person name="de Jong P.J."/>
            <person name="Hrdy I."/>
            <person name="Horvathova L."/>
            <person name="Zubacova Z."/>
            <person name="Dolezal P."/>
            <person name="Malik S.B."/>
            <person name="Logsdon J.M. Jr."/>
            <person name="Henze K."/>
            <person name="Gupta A."/>
            <person name="Wang C.C."/>
            <person name="Dunne R.L."/>
            <person name="Upcroft J.A."/>
            <person name="Upcroft P."/>
            <person name="White O."/>
            <person name="Salzberg S.L."/>
            <person name="Tang P."/>
            <person name="Chiu C.-H."/>
            <person name="Lee Y.-S."/>
            <person name="Embley T.M."/>
            <person name="Coombs G.H."/>
            <person name="Mottram J.C."/>
            <person name="Tachezy J."/>
            <person name="Fraser-Liggett C.M."/>
            <person name="Johnson P.J."/>
        </authorList>
    </citation>
    <scope>NUCLEOTIDE SEQUENCE [LARGE SCALE GENOMIC DNA]</scope>
    <source>
        <strain evidence="2">G3</strain>
    </source>
</reference>
<dbReference type="Proteomes" id="UP000001542">
    <property type="component" value="Unassembled WGS sequence"/>
</dbReference>
<feature type="coiled-coil region" evidence="1">
    <location>
        <begin position="309"/>
        <end position="381"/>
    </location>
</feature>
<name>A2E7Z3_TRIV3</name>
<sequence>MRGTKLGAIRNSAVESSSKCCLDEMLIKDLQNKQEKFVKDLGEFVKGGHYIEDLSNQNIAMSENLNQRTLKVLSFANSIVRFEDTLNEREGNALRLLAEPEMTYTNLKPMVEELEAANKIMESNHKTLPTEALRKELMELSTQVSKLEAENTIREMQIKFRNEKLQLQNRLEIKKEHNLIDVKVPQIKDLDYKTDFSEEAKRLEKIQEKIDQILALKQKNNDIRKKIEETNKQKEDLLQKYNEESLAKRQTIQKHLEEIKMYNNYNAQIDKLVGELHEATIDSISNSDDAFNAAKFKAYIDGAQEEISRVNIESERQNLVAEQEKLESAKNGNIRTEQDQQALEDEILALEAKIDESRAKIERMEAEIEKYQTILETESDN</sequence>
<proteinExistence type="predicted"/>
<evidence type="ECO:0000313" key="2">
    <source>
        <dbReference type="EMBL" id="EAY11219.1"/>
    </source>
</evidence>
<dbReference type="InParanoid" id="A2E7Z3"/>
<dbReference type="KEGG" id="tva:4769171"/>
<gene>
    <name evidence="2" type="ORF">TVAG_127260</name>
</gene>
<dbReference type="AlphaFoldDB" id="A2E7Z3"/>
<feature type="coiled-coil region" evidence="1">
    <location>
        <begin position="206"/>
        <end position="282"/>
    </location>
</feature>
<dbReference type="VEuPathDB" id="TrichDB:TVAG_127260"/>
<reference evidence="2" key="1">
    <citation type="submission" date="2006-10" db="EMBL/GenBank/DDBJ databases">
        <authorList>
            <person name="Amadeo P."/>
            <person name="Zhao Q."/>
            <person name="Wortman J."/>
            <person name="Fraser-Liggett C."/>
            <person name="Carlton J."/>
        </authorList>
    </citation>
    <scope>NUCLEOTIDE SEQUENCE</scope>
    <source>
        <strain evidence="2">G3</strain>
    </source>
</reference>
<accession>A2E7Z3</accession>
<protein>
    <submittedName>
        <fullName evidence="2">Uncharacterized protein</fullName>
    </submittedName>
</protein>
<evidence type="ECO:0000313" key="3">
    <source>
        <dbReference type="Proteomes" id="UP000001542"/>
    </source>
</evidence>
<dbReference type="RefSeq" id="XP_001323442.1">
    <property type="nucleotide sequence ID" value="XM_001323407.1"/>
</dbReference>
<dbReference type="VEuPathDB" id="TrichDB:TVAGG3_0213520"/>
<organism evidence="2 3">
    <name type="scientific">Trichomonas vaginalis (strain ATCC PRA-98 / G3)</name>
    <dbReference type="NCBI Taxonomy" id="412133"/>
    <lineage>
        <taxon>Eukaryota</taxon>
        <taxon>Metamonada</taxon>
        <taxon>Parabasalia</taxon>
        <taxon>Trichomonadida</taxon>
        <taxon>Trichomonadidae</taxon>
        <taxon>Trichomonas</taxon>
    </lineage>
</organism>
<dbReference type="SMR" id="A2E7Z3"/>